<proteinExistence type="predicted"/>
<dbReference type="GO" id="GO:0003676">
    <property type="term" value="F:nucleic acid binding"/>
    <property type="evidence" value="ECO:0007669"/>
    <property type="project" value="InterPro"/>
</dbReference>
<dbReference type="GO" id="GO:0004519">
    <property type="term" value="F:endonuclease activity"/>
    <property type="evidence" value="ECO:0007669"/>
    <property type="project" value="UniProtKB-KW"/>
</dbReference>
<dbReference type="Gene3D" id="3.30.420.10">
    <property type="entry name" value="Ribonuclease H-like superfamily/Ribonuclease H"/>
    <property type="match status" value="1"/>
</dbReference>
<evidence type="ECO:0000256" key="6">
    <source>
        <dbReference type="ARBA" id="ARBA00022908"/>
    </source>
</evidence>
<evidence type="ECO:0000256" key="5">
    <source>
        <dbReference type="ARBA" id="ARBA00022842"/>
    </source>
</evidence>
<dbReference type="InterPro" id="IPR012337">
    <property type="entry name" value="RNaseH-like_sf"/>
</dbReference>
<dbReference type="Proteomes" id="UP000198211">
    <property type="component" value="Unassembled WGS sequence"/>
</dbReference>
<sequence length="224" mass="25362">MVKRTYWTVTKIQRTTLSTRESIASGSFGTLAWGIPTKARWRRQAGYHRYAEDSADSENVMWRMYEGQADGYTWSLMTTTRPLELVHTDVMGPMKTKSKGGARNVLVFMDDYSRYIVTYFLNKKKPMGGVHTCLCSDNGTEFVNKSLDKICQQYGIIHQNTAPYSPQQNGVAERMNRTIMEKARSMLHYSDVVGGGGKHGSVLDQPINEQHAFDDDSVQVVVQD</sequence>
<evidence type="ECO:0000256" key="1">
    <source>
        <dbReference type="ARBA" id="ARBA00022722"/>
    </source>
</evidence>
<evidence type="ECO:0000256" key="4">
    <source>
        <dbReference type="ARBA" id="ARBA00022801"/>
    </source>
</evidence>
<dbReference type="InterPro" id="IPR039537">
    <property type="entry name" value="Retrotran_Ty1/copia-like"/>
</dbReference>
<accession>A0A225WSC3</accession>
<dbReference type="OrthoDB" id="114470at2759"/>
<keyword evidence="6" id="KW-0229">DNA integration</keyword>
<keyword evidence="5" id="KW-0460">Magnesium</keyword>
<evidence type="ECO:0000256" key="8">
    <source>
        <dbReference type="ARBA" id="ARBA00022932"/>
    </source>
</evidence>
<dbReference type="AlphaFoldDB" id="A0A225WSC3"/>
<comment type="caution">
    <text evidence="11">The sequence shown here is derived from an EMBL/GenBank/DDBJ whole genome shotgun (WGS) entry which is preliminary data.</text>
</comment>
<dbReference type="GO" id="GO:0003964">
    <property type="term" value="F:RNA-directed DNA polymerase activity"/>
    <property type="evidence" value="ECO:0007669"/>
    <property type="project" value="UniProtKB-KW"/>
</dbReference>
<dbReference type="PROSITE" id="PS50994">
    <property type="entry name" value="INTEGRASE"/>
    <property type="match status" value="1"/>
</dbReference>
<keyword evidence="3" id="KW-0255">Endonuclease</keyword>
<evidence type="ECO:0000256" key="7">
    <source>
        <dbReference type="ARBA" id="ARBA00022918"/>
    </source>
</evidence>
<name>A0A225WSC3_9STRA</name>
<organism evidence="11 12">
    <name type="scientific">Phytophthora megakarya</name>
    <dbReference type="NCBI Taxonomy" id="4795"/>
    <lineage>
        <taxon>Eukaryota</taxon>
        <taxon>Sar</taxon>
        <taxon>Stramenopiles</taxon>
        <taxon>Oomycota</taxon>
        <taxon>Peronosporomycetes</taxon>
        <taxon>Peronosporales</taxon>
        <taxon>Peronosporaceae</taxon>
        <taxon>Phytophthora</taxon>
    </lineage>
</organism>
<evidence type="ECO:0000313" key="12">
    <source>
        <dbReference type="Proteomes" id="UP000198211"/>
    </source>
</evidence>
<keyword evidence="8" id="KW-0239">DNA-directed DNA polymerase</keyword>
<keyword evidence="1" id="KW-0540">Nuclease</keyword>
<evidence type="ECO:0000256" key="9">
    <source>
        <dbReference type="ARBA" id="ARBA00023172"/>
    </source>
</evidence>
<evidence type="ECO:0000313" key="11">
    <source>
        <dbReference type="EMBL" id="OWZ20504.1"/>
    </source>
</evidence>
<dbReference type="GO" id="GO:0016787">
    <property type="term" value="F:hydrolase activity"/>
    <property type="evidence" value="ECO:0007669"/>
    <property type="project" value="UniProtKB-KW"/>
</dbReference>
<dbReference type="PANTHER" id="PTHR42648">
    <property type="entry name" value="TRANSPOSASE, PUTATIVE-RELATED"/>
    <property type="match status" value="1"/>
</dbReference>
<gene>
    <name evidence="11" type="ORF">PHMEG_0005061</name>
</gene>
<keyword evidence="8" id="KW-0548">Nucleotidyltransferase</keyword>
<dbReference type="SUPFAM" id="SSF53098">
    <property type="entry name" value="Ribonuclease H-like"/>
    <property type="match status" value="1"/>
</dbReference>
<dbReference type="GO" id="GO:0046872">
    <property type="term" value="F:metal ion binding"/>
    <property type="evidence" value="ECO:0007669"/>
    <property type="project" value="UniProtKB-KW"/>
</dbReference>
<keyword evidence="8" id="KW-0808">Transferase</keyword>
<dbReference type="InterPro" id="IPR001584">
    <property type="entry name" value="Integrase_cat-core"/>
</dbReference>
<reference evidence="12" key="1">
    <citation type="submission" date="2017-03" db="EMBL/GenBank/DDBJ databases">
        <title>Phytopthora megakarya and P. palmivora, two closely related causual agents of cacao black pod achieved similar genome size and gene model numbers by different mechanisms.</title>
        <authorList>
            <person name="Ali S."/>
            <person name="Shao J."/>
            <person name="Larry D.J."/>
            <person name="Kronmiller B."/>
            <person name="Shen D."/>
            <person name="Strem M.D."/>
            <person name="Melnick R.L."/>
            <person name="Guiltinan M.J."/>
            <person name="Tyler B.M."/>
            <person name="Meinhardt L.W."/>
            <person name="Bailey B.A."/>
        </authorList>
    </citation>
    <scope>NUCLEOTIDE SEQUENCE [LARGE SCALE GENOMIC DNA]</scope>
    <source>
        <strain evidence="12">zdho120</strain>
    </source>
</reference>
<keyword evidence="4" id="KW-0378">Hydrolase</keyword>
<keyword evidence="9" id="KW-0233">DNA recombination</keyword>
<dbReference type="GO" id="GO:0006310">
    <property type="term" value="P:DNA recombination"/>
    <property type="evidence" value="ECO:0007669"/>
    <property type="project" value="UniProtKB-KW"/>
</dbReference>
<dbReference type="InterPro" id="IPR036397">
    <property type="entry name" value="RNaseH_sf"/>
</dbReference>
<evidence type="ECO:0000256" key="3">
    <source>
        <dbReference type="ARBA" id="ARBA00022759"/>
    </source>
</evidence>
<evidence type="ECO:0000259" key="10">
    <source>
        <dbReference type="PROSITE" id="PS50994"/>
    </source>
</evidence>
<dbReference type="Pfam" id="PF13683">
    <property type="entry name" value="rve_3"/>
    <property type="match status" value="1"/>
</dbReference>
<evidence type="ECO:0000256" key="2">
    <source>
        <dbReference type="ARBA" id="ARBA00022723"/>
    </source>
</evidence>
<dbReference type="EMBL" id="NBNE01000316">
    <property type="protein sequence ID" value="OWZ20504.1"/>
    <property type="molecule type" value="Genomic_DNA"/>
</dbReference>
<dbReference type="GO" id="GO:0003887">
    <property type="term" value="F:DNA-directed DNA polymerase activity"/>
    <property type="evidence" value="ECO:0007669"/>
    <property type="project" value="UniProtKB-KW"/>
</dbReference>
<dbReference type="PANTHER" id="PTHR42648:SF11">
    <property type="entry name" value="TRANSPOSON TY4-P GAG-POL POLYPROTEIN"/>
    <property type="match status" value="1"/>
</dbReference>
<feature type="domain" description="Integrase catalytic" evidence="10">
    <location>
        <begin position="78"/>
        <end position="224"/>
    </location>
</feature>
<dbReference type="GO" id="GO:0015074">
    <property type="term" value="P:DNA integration"/>
    <property type="evidence" value="ECO:0007669"/>
    <property type="project" value="UniProtKB-KW"/>
</dbReference>
<keyword evidence="12" id="KW-1185">Reference proteome</keyword>
<protein>
    <recommendedName>
        <fullName evidence="10">Integrase catalytic domain-containing protein</fullName>
    </recommendedName>
</protein>
<keyword evidence="7" id="KW-0695">RNA-directed DNA polymerase</keyword>
<keyword evidence="2" id="KW-0479">Metal-binding</keyword>